<dbReference type="EMBL" id="CP009621">
    <property type="protein sequence ID" value="AKD01984.1"/>
    <property type="molecule type" value="Genomic_DNA"/>
</dbReference>
<dbReference type="InterPro" id="IPR025665">
    <property type="entry name" value="Beta-barrel_OMP_2"/>
</dbReference>
<evidence type="ECO:0000313" key="3">
    <source>
        <dbReference type="Proteomes" id="UP000033109"/>
    </source>
</evidence>
<organism evidence="2 3">
    <name type="scientific">Pontibacter korlensis</name>
    <dbReference type="NCBI Taxonomy" id="400092"/>
    <lineage>
        <taxon>Bacteria</taxon>
        <taxon>Pseudomonadati</taxon>
        <taxon>Bacteroidota</taxon>
        <taxon>Cytophagia</taxon>
        <taxon>Cytophagales</taxon>
        <taxon>Hymenobacteraceae</taxon>
        <taxon>Pontibacter</taxon>
    </lineage>
</organism>
<protein>
    <recommendedName>
        <fullName evidence="1">Outer membrane protein beta-barrel domain-containing protein</fullName>
    </recommendedName>
</protein>
<sequence>MAGGVATNFSIPQLSEKISLQVDLLYVPNKFFALLEEKGDYGSTTTYETMFDLAYIKLPVQLRYTYPRGRLRPYLNAGLVVGHAIKDENQVSRYLSSEYKKDRPSTYPAIPGNGRSDGFRNFTEGLTAGAGLMCHPYQKGTLSLEARLELNNGMSHITGISSTVSTLYIMLGFGF</sequence>
<evidence type="ECO:0000259" key="1">
    <source>
        <dbReference type="Pfam" id="PF13568"/>
    </source>
</evidence>
<keyword evidence="3" id="KW-1185">Reference proteome</keyword>
<dbReference type="Pfam" id="PF13568">
    <property type="entry name" value="OMP_b-brl_2"/>
    <property type="match status" value="1"/>
</dbReference>
<evidence type="ECO:0000313" key="2">
    <source>
        <dbReference type="EMBL" id="AKD01984.1"/>
    </source>
</evidence>
<dbReference type="HOGENOM" id="CLU_1531187_0_0_10"/>
<gene>
    <name evidence="2" type="ORF">PKOR_01030</name>
</gene>
<reference evidence="2 3" key="1">
    <citation type="journal article" date="2015" name="Sci. Rep.">
        <title>Unraveling adaptation of Pontibacter korlensis to radiation and infertility in desert through complete genome and comparative transcriptomic analysis.</title>
        <authorList>
            <person name="Dai J."/>
            <person name="Dai W."/>
            <person name="Qiu C."/>
            <person name="Yang Z."/>
            <person name="Zhang Y."/>
            <person name="Zhou M."/>
            <person name="Zhang L."/>
            <person name="Fang C."/>
            <person name="Gao Q."/>
            <person name="Yang Q."/>
            <person name="Li X."/>
            <person name="Wang Z."/>
            <person name="Wang Z."/>
            <person name="Jia Z."/>
            <person name="Chen X."/>
        </authorList>
    </citation>
    <scope>NUCLEOTIDE SEQUENCE [LARGE SCALE GENOMIC DNA]</scope>
    <source>
        <strain evidence="2 3">X14-1T</strain>
    </source>
</reference>
<feature type="domain" description="Outer membrane protein beta-barrel" evidence="1">
    <location>
        <begin position="13"/>
        <end position="150"/>
    </location>
</feature>
<name>A0A0E3ZBF9_9BACT</name>
<dbReference type="PATRIC" id="fig|400092.3.peg.234"/>
<dbReference type="KEGG" id="pko:PKOR_01030"/>
<proteinExistence type="predicted"/>
<dbReference type="STRING" id="400092.PKOR_01030"/>
<accession>A0A0E3ZBF9</accession>
<dbReference type="Proteomes" id="UP000033109">
    <property type="component" value="Chromosome"/>
</dbReference>
<dbReference type="AlphaFoldDB" id="A0A0E3ZBF9"/>